<feature type="transmembrane region" description="Helical" evidence="1">
    <location>
        <begin position="21"/>
        <end position="40"/>
    </location>
</feature>
<evidence type="ECO:0000259" key="2">
    <source>
        <dbReference type="Pfam" id="PF06580"/>
    </source>
</evidence>
<dbReference type="RefSeq" id="WP_055658508.1">
    <property type="nucleotide sequence ID" value="NZ_CABIXC010000014.1"/>
</dbReference>
<keyword evidence="3" id="KW-0808">Transferase</keyword>
<dbReference type="SUPFAM" id="SSF55874">
    <property type="entry name" value="ATPase domain of HSP90 chaperone/DNA topoisomerase II/histidine kinase"/>
    <property type="match status" value="1"/>
</dbReference>
<dbReference type="EC" id="2.7.13.3" evidence="3"/>
<dbReference type="InterPro" id="IPR050640">
    <property type="entry name" value="Bact_2-comp_sensor_kinase"/>
</dbReference>
<proteinExistence type="predicted"/>
<evidence type="ECO:0000256" key="1">
    <source>
        <dbReference type="SAM" id="Phobius"/>
    </source>
</evidence>
<name>A0A174J6L1_9FIRM</name>
<feature type="domain" description="Signal transduction histidine kinase internal region" evidence="2">
    <location>
        <begin position="361"/>
        <end position="437"/>
    </location>
</feature>
<dbReference type="Gene3D" id="3.30.565.10">
    <property type="entry name" value="Histidine kinase-like ATPase, C-terminal domain"/>
    <property type="match status" value="1"/>
</dbReference>
<keyword evidence="1" id="KW-0812">Transmembrane</keyword>
<reference evidence="3 4" key="1">
    <citation type="submission" date="2015-09" db="EMBL/GenBank/DDBJ databases">
        <authorList>
            <consortium name="Pathogen Informatics"/>
        </authorList>
    </citation>
    <scope>NUCLEOTIDE SEQUENCE [LARGE SCALE GENOMIC DNA]</scope>
    <source>
        <strain evidence="3 4">2789STDY5608850</strain>
    </source>
</reference>
<organism evidence="3 4">
    <name type="scientific">Hungatella hathewayi</name>
    <dbReference type="NCBI Taxonomy" id="154046"/>
    <lineage>
        <taxon>Bacteria</taxon>
        <taxon>Bacillati</taxon>
        <taxon>Bacillota</taxon>
        <taxon>Clostridia</taxon>
        <taxon>Lachnospirales</taxon>
        <taxon>Lachnospiraceae</taxon>
        <taxon>Hungatella</taxon>
    </lineage>
</organism>
<dbReference type="AlphaFoldDB" id="A0A174J6L1"/>
<feature type="transmembrane region" description="Helical" evidence="1">
    <location>
        <begin position="268"/>
        <end position="293"/>
    </location>
</feature>
<dbReference type="PANTHER" id="PTHR34220:SF7">
    <property type="entry name" value="SENSOR HISTIDINE KINASE YPDA"/>
    <property type="match status" value="1"/>
</dbReference>
<evidence type="ECO:0000313" key="3">
    <source>
        <dbReference type="EMBL" id="CUO93916.1"/>
    </source>
</evidence>
<dbReference type="GO" id="GO:0016020">
    <property type="term" value="C:membrane"/>
    <property type="evidence" value="ECO:0007669"/>
    <property type="project" value="InterPro"/>
</dbReference>
<dbReference type="Proteomes" id="UP000095651">
    <property type="component" value="Unassembled WGS sequence"/>
</dbReference>
<dbReference type="PANTHER" id="PTHR34220">
    <property type="entry name" value="SENSOR HISTIDINE KINASE YPDA"/>
    <property type="match status" value="1"/>
</dbReference>
<sequence length="582" mass="67531">MRTEKRTGNSISSRLRRLMMILVPLSALYIGISVASTYYFKKQIVSYAETFVDFYIDKIENTVTNINRRMSMLILGEGETEIELDSYINSIKTTDNIAFRNYFIGKLRDAFRMYSMEYGSEYQFFAFFPEGKQYVGANANDKLGQDVWEQYRDDITHRLEGEMLIPNSGSQYWQFVEGSGGCNYIIKFYSIREVYVGCWIRPADLIAPLENAVKDGKTTALLFDQNNRRIAGERTMEPDTITIERRFSNLPFSVCLTVHDYGLFQKTFLMQMGLVFLALAMLFITLCSIYFLYNKVLKPIKKFSNNLERLSRGKTGLEEISSSELSELEQANAEFRQLLQKISMLQDEVYEGEIKKQLMYMEYLKLQIEPHFYLNCLNFIYNTIDLGKYTQASRMSVMTAEYMRYLFNNGRDFVCIWEELEHIGHYLEIQKLRFEHAFDYYLEQEEETREARIPPLVIQTFVENCIKYAVDLDSVLQITVTVFSEEMNGIPYTNICITDTGPGFSSQILEQLTDQKKYMEEETGHIGISNTIKRLYYTYGDRASISFYNGPVKGAVVDIHIPYTVKAALKKGDEPDESADCG</sequence>
<dbReference type="Pfam" id="PF06580">
    <property type="entry name" value="His_kinase"/>
    <property type="match status" value="1"/>
</dbReference>
<dbReference type="GO" id="GO:0000155">
    <property type="term" value="F:phosphorelay sensor kinase activity"/>
    <property type="evidence" value="ECO:0007669"/>
    <property type="project" value="InterPro"/>
</dbReference>
<dbReference type="EMBL" id="CYZE01000014">
    <property type="protein sequence ID" value="CUO93916.1"/>
    <property type="molecule type" value="Genomic_DNA"/>
</dbReference>
<accession>A0A174J6L1</accession>
<dbReference type="InterPro" id="IPR010559">
    <property type="entry name" value="Sig_transdc_His_kin_internal"/>
</dbReference>
<gene>
    <name evidence="3" type="primary">yehU_30</name>
    <name evidence="3" type="ORF">ERS852407_04479</name>
</gene>
<keyword evidence="1" id="KW-0472">Membrane</keyword>
<dbReference type="InterPro" id="IPR036890">
    <property type="entry name" value="HATPase_C_sf"/>
</dbReference>
<evidence type="ECO:0000313" key="4">
    <source>
        <dbReference type="Proteomes" id="UP000095651"/>
    </source>
</evidence>
<keyword evidence="1" id="KW-1133">Transmembrane helix</keyword>
<protein>
    <submittedName>
        <fullName evidence="3">Putative sensor with HAMP domain</fullName>
        <ecNumber evidence="3">2.7.13.3</ecNumber>
    </submittedName>
</protein>